<dbReference type="InterPro" id="IPR044672">
    <property type="entry name" value="MOCS2A"/>
</dbReference>
<evidence type="ECO:0000256" key="2">
    <source>
        <dbReference type="ARBA" id="ARBA00024200"/>
    </source>
</evidence>
<sequence>MAVVKFFASLRETLDCAEIEIDLPENASVEDLITLLSNKNPNWHAAIQANDVLIAVNQTVCGKDTLIRNSDEIAFFPPVTGG</sequence>
<organism evidence="4 5">
    <name type="scientific">Agaribacter flavus</name>
    <dbReference type="NCBI Taxonomy" id="1902781"/>
    <lineage>
        <taxon>Bacteria</taxon>
        <taxon>Pseudomonadati</taxon>
        <taxon>Pseudomonadota</taxon>
        <taxon>Gammaproteobacteria</taxon>
        <taxon>Alteromonadales</taxon>
        <taxon>Alteromonadaceae</taxon>
        <taxon>Agaribacter</taxon>
    </lineage>
</organism>
<accession>A0ABV7FV72</accession>
<dbReference type="Gene3D" id="3.10.20.30">
    <property type="match status" value="1"/>
</dbReference>
<dbReference type="Proteomes" id="UP001595478">
    <property type="component" value="Unassembled WGS sequence"/>
</dbReference>
<evidence type="ECO:0000313" key="5">
    <source>
        <dbReference type="Proteomes" id="UP001595478"/>
    </source>
</evidence>
<evidence type="ECO:0000313" key="4">
    <source>
        <dbReference type="EMBL" id="MFC3123143.1"/>
    </source>
</evidence>
<dbReference type="InterPro" id="IPR016155">
    <property type="entry name" value="Mopterin_synth/thiamin_S_b"/>
</dbReference>
<comment type="caution">
    <text evidence="4">The sequence shown here is derived from an EMBL/GenBank/DDBJ whole genome shotgun (WGS) entry which is preliminary data.</text>
</comment>
<keyword evidence="1" id="KW-0547">Nucleotide-binding</keyword>
<reference evidence="5" key="1">
    <citation type="journal article" date="2019" name="Int. J. Syst. Evol. Microbiol.">
        <title>The Global Catalogue of Microorganisms (GCM) 10K type strain sequencing project: providing services to taxonomists for standard genome sequencing and annotation.</title>
        <authorList>
            <consortium name="The Broad Institute Genomics Platform"/>
            <consortium name="The Broad Institute Genome Sequencing Center for Infectious Disease"/>
            <person name="Wu L."/>
            <person name="Ma J."/>
        </authorList>
    </citation>
    <scope>NUCLEOTIDE SEQUENCE [LARGE SCALE GENOMIC DNA]</scope>
    <source>
        <strain evidence="5">KCTC 52473</strain>
    </source>
</reference>
<dbReference type="InterPro" id="IPR012675">
    <property type="entry name" value="Beta-grasp_dom_sf"/>
</dbReference>
<dbReference type="CDD" id="cd00754">
    <property type="entry name" value="Ubl_MoaD"/>
    <property type="match status" value="1"/>
</dbReference>
<protein>
    <recommendedName>
        <fullName evidence="3">Molybdopterin synthase sulfur carrier subunit</fullName>
    </recommendedName>
</protein>
<dbReference type="NCBIfam" id="TIGR01682">
    <property type="entry name" value="moaD"/>
    <property type="match status" value="1"/>
</dbReference>
<name>A0ABV7FV72_9ALTE</name>
<dbReference type="Pfam" id="PF02597">
    <property type="entry name" value="ThiS"/>
    <property type="match status" value="1"/>
</dbReference>
<comment type="similarity">
    <text evidence="2">Belongs to the MoaD family.</text>
</comment>
<proteinExistence type="inferred from homology"/>
<dbReference type="EMBL" id="JBHRSW010000047">
    <property type="protein sequence ID" value="MFC3123143.1"/>
    <property type="molecule type" value="Genomic_DNA"/>
</dbReference>
<dbReference type="PANTHER" id="PTHR33359">
    <property type="entry name" value="MOLYBDOPTERIN SYNTHASE SULFUR CARRIER SUBUNIT"/>
    <property type="match status" value="1"/>
</dbReference>
<dbReference type="RefSeq" id="WP_376921258.1">
    <property type="nucleotide sequence ID" value="NZ_JBHRSW010000047.1"/>
</dbReference>
<dbReference type="PANTHER" id="PTHR33359:SF1">
    <property type="entry name" value="MOLYBDOPTERIN SYNTHASE SULFUR CARRIER SUBUNIT"/>
    <property type="match status" value="1"/>
</dbReference>
<dbReference type="SUPFAM" id="SSF54285">
    <property type="entry name" value="MoaD/ThiS"/>
    <property type="match status" value="1"/>
</dbReference>
<dbReference type="InterPro" id="IPR003749">
    <property type="entry name" value="ThiS/MoaD-like"/>
</dbReference>
<evidence type="ECO:0000256" key="1">
    <source>
        <dbReference type="ARBA" id="ARBA00022741"/>
    </source>
</evidence>
<evidence type="ECO:0000256" key="3">
    <source>
        <dbReference type="ARBA" id="ARBA00024247"/>
    </source>
</evidence>
<gene>
    <name evidence="4" type="primary">moaD</name>
    <name evidence="4" type="ORF">ACFOHL_16090</name>
</gene>
<keyword evidence="5" id="KW-1185">Reference proteome</keyword>